<gene>
    <name evidence="1" type="ORF">CKAH01_06999</name>
</gene>
<evidence type="ECO:0000313" key="2">
    <source>
        <dbReference type="Proteomes" id="UP001281614"/>
    </source>
</evidence>
<reference evidence="1" key="1">
    <citation type="submission" date="2023-02" db="EMBL/GenBank/DDBJ databases">
        <title>Colletotrichum kahawae CIFC_Que2 genome sequencing and assembly.</title>
        <authorList>
            <person name="Baroncelli R."/>
        </authorList>
    </citation>
    <scope>NUCLEOTIDE SEQUENCE</scope>
    <source>
        <strain evidence="1">CIFC_Que2</strain>
    </source>
</reference>
<sequence>MYAKTVKHMRERLARNAKLKGIYAPFANLQIRGVRETGELGQGHRSEAISTAWHGAGECRWGGYRTLPVTVRSNPLAVFPYPQEVPACIRRFLRGGTRSMRRVVVNGCFTR</sequence>
<dbReference type="Proteomes" id="UP001281614">
    <property type="component" value="Unassembled WGS sequence"/>
</dbReference>
<organism evidence="1 2">
    <name type="scientific">Colletotrichum kahawae</name>
    <name type="common">Coffee berry disease fungus</name>
    <dbReference type="NCBI Taxonomy" id="34407"/>
    <lineage>
        <taxon>Eukaryota</taxon>
        <taxon>Fungi</taxon>
        <taxon>Dikarya</taxon>
        <taxon>Ascomycota</taxon>
        <taxon>Pezizomycotina</taxon>
        <taxon>Sordariomycetes</taxon>
        <taxon>Hypocreomycetidae</taxon>
        <taxon>Glomerellales</taxon>
        <taxon>Glomerellaceae</taxon>
        <taxon>Colletotrichum</taxon>
        <taxon>Colletotrichum gloeosporioides species complex</taxon>
    </lineage>
</organism>
<name>A0AAE0D429_COLKA</name>
<keyword evidence="2" id="KW-1185">Reference proteome</keyword>
<protein>
    <submittedName>
        <fullName evidence="1">Fic/DOC family protein</fullName>
    </submittedName>
</protein>
<comment type="caution">
    <text evidence="1">The sequence shown here is derived from an EMBL/GenBank/DDBJ whole genome shotgun (WGS) entry which is preliminary data.</text>
</comment>
<proteinExistence type="predicted"/>
<accession>A0AAE0D429</accession>
<dbReference type="EMBL" id="VYYT01000334">
    <property type="protein sequence ID" value="KAK2741658.1"/>
    <property type="molecule type" value="Genomic_DNA"/>
</dbReference>
<evidence type="ECO:0000313" key="1">
    <source>
        <dbReference type="EMBL" id="KAK2741658.1"/>
    </source>
</evidence>
<dbReference type="AlphaFoldDB" id="A0AAE0D429"/>